<dbReference type="InterPro" id="IPR036874">
    <property type="entry name" value="Carbonic_anhydrase_sf"/>
</dbReference>
<feature type="binding site" evidence="6">
    <location>
        <position position="41"/>
    </location>
    <ligand>
        <name>Zn(2+)</name>
        <dbReference type="ChEBI" id="CHEBI:29105"/>
    </ligand>
</feature>
<dbReference type="GO" id="GO:0015976">
    <property type="term" value="P:carbon utilization"/>
    <property type="evidence" value="ECO:0007669"/>
    <property type="project" value="InterPro"/>
</dbReference>
<dbReference type="CDD" id="cd00883">
    <property type="entry name" value="beta_CA_cladeA"/>
    <property type="match status" value="1"/>
</dbReference>
<evidence type="ECO:0000256" key="6">
    <source>
        <dbReference type="PIRSR" id="PIRSR601765-1"/>
    </source>
</evidence>
<protein>
    <recommendedName>
        <fullName evidence="7">Carbonic anhydrase</fullName>
        <ecNumber evidence="7">4.2.1.1</ecNumber>
    </recommendedName>
    <alternativeName>
        <fullName evidence="7">Carbonate dehydratase</fullName>
    </alternativeName>
</protein>
<dbReference type="Pfam" id="PF00484">
    <property type="entry name" value="Pro_CA"/>
    <property type="match status" value="1"/>
</dbReference>
<feature type="binding site" evidence="6">
    <location>
        <position position="97"/>
    </location>
    <ligand>
        <name>Zn(2+)</name>
        <dbReference type="ChEBI" id="CHEBI:29105"/>
    </ligand>
</feature>
<keyword evidence="4 7" id="KW-0456">Lyase</keyword>
<dbReference type="GO" id="GO:0004089">
    <property type="term" value="F:carbonate dehydratase activity"/>
    <property type="evidence" value="ECO:0007669"/>
    <property type="project" value="UniProtKB-UniRule"/>
</dbReference>
<dbReference type="PROSITE" id="PS00705">
    <property type="entry name" value="PROK_CO2_ANHYDRASE_2"/>
    <property type="match status" value="1"/>
</dbReference>
<comment type="similarity">
    <text evidence="1 7">Belongs to the beta-class carbonic anhydrase family.</text>
</comment>
<accession>A0A841GTK1</accession>
<name>A0A841GTK1_9BACT</name>
<comment type="catalytic activity">
    <reaction evidence="5 7">
        <text>hydrogencarbonate + H(+) = CO2 + H2O</text>
        <dbReference type="Rhea" id="RHEA:10748"/>
        <dbReference type="ChEBI" id="CHEBI:15377"/>
        <dbReference type="ChEBI" id="CHEBI:15378"/>
        <dbReference type="ChEBI" id="CHEBI:16526"/>
        <dbReference type="ChEBI" id="CHEBI:17544"/>
        <dbReference type="EC" id="4.2.1.1"/>
    </reaction>
</comment>
<sequence>MSIENLIERNGRWVEDCTAEDPDYFRRIAAEHKPNYLYIGCSDARVPVNTLTQTGPGELFVHRNVANQVMATDANLLAVVQYAVEALGVKDIIVCGHEECGGVRAALGSGAPLQVEHWLSGVRNTARLYAKELDELDEEARMRRLVELNVIEQVYNLSRIPLVQDAWERGSELRIHGLVYGLHEGRLRNLGVTMSGRTADLHPGTLADATTGPVLLRAG</sequence>
<comment type="function">
    <text evidence="7">Reversible hydration of carbon dioxide.</text>
</comment>
<dbReference type="Proteomes" id="UP000582837">
    <property type="component" value="Unassembled WGS sequence"/>
</dbReference>
<evidence type="ECO:0000256" key="2">
    <source>
        <dbReference type="ARBA" id="ARBA00022723"/>
    </source>
</evidence>
<dbReference type="Gene3D" id="3.40.1050.10">
    <property type="entry name" value="Carbonic anhydrase"/>
    <property type="match status" value="1"/>
</dbReference>
<reference evidence="8 9" key="1">
    <citation type="submission" date="2020-08" db="EMBL/GenBank/DDBJ databases">
        <title>Genomic Encyclopedia of Type Strains, Phase IV (KMG-IV): sequencing the most valuable type-strain genomes for metagenomic binning, comparative biology and taxonomic classification.</title>
        <authorList>
            <person name="Goeker M."/>
        </authorList>
    </citation>
    <scope>NUCLEOTIDE SEQUENCE [LARGE SCALE GENOMIC DNA]</scope>
    <source>
        <strain evidence="8 9">DSM 29007</strain>
    </source>
</reference>
<dbReference type="SUPFAM" id="SSF53056">
    <property type="entry name" value="beta-carbonic anhydrase, cab"/>
    <property type="match status" value="1"/>
</dbReference>
<feature type="binding site" evidence="6">
    <location>
        <position position="43"/>
    </location>
    <ligand>
        <name>Zn(2+)</name>
        <dbReference type="ChEBI" id="CHEBI:29105"/>
    </ligand>
</feature>
<dbReference type="GO" id="GO:0008270">
    <property type="term" value="F:zinc ion binding"/>
    <property type="evidence" value="ECO:0007669"/>
    <property type="project" value="UniProtKB-UniRule"/>
</dbReference>
<comment type="cofactor">
    <cofactor evidence="6">
        <name>Zn(2+)</name>
        <dbReference type="ChEBI" id="CHEBI:29105"/>
    </cofactor>
    <text evidence="6">Binds 1 zinc ion per subunit.</text>
</comment>
<dbReference type="PANTHER" id="PTHR11002:SF76">
    <property type="entry name" value="CARBONIC ANHYDRASE"/>
    <property type="match status" value="1"/>
</dbReference>
<dbReference type="PANTHER" id="PTHR11002">
    <property type="entry name" value="CARBONIC ANHYDRASE"/>
    <property type="match status" value="1"/>
</dbReference>
<dbReference type="AlphaFoldDB" id="A0A841GTK1"/>
<evidence type="ECO:0000313" key="8">
    <source>
        <dbReference type="EMBL" id="MBB6069919.1"/>
    </source>
</evidence>
<evidence type="ECO:0000256" key="4">
    <source>
        <dbReference type="ARBA" id="ARBA00023239"/>
    </source>
</evidence>
<evidence type="ECO:0000313" key="9">
    <source>
        <dbReference type="Proteomes" id="UP000582837"/>
    </source>
</evidence>
<dbReference type="SMART" id="SM00947">
    <property type="entry name" value="Pro_CA"/>
    <property type="match status" value="1"/>
</dbReference>
<dbReference type="InterPro" id="IPR001765">
    <property type="entry name" value="Carbonic_anhydrase"/>
</dbReference>
<dbReference type="EMBL" id="JACHIA010000003">
    <property type="protein sequence ID" value="MBB6069919.1"/>
    <property type="molecule type" value="Genomic_DNA"/>
</dbReference>
<dbReference type="InterPro" id="IPR015892">
    <property type="entry name" value="Carbonic_anhydrase_CS"/>
</dbReference>
<feature type="binding site" evidence="6">
    <location>
        <position position="100"/>
    </location>
    <ligand>
        <name>Zn(2+)</name>
        <dbReference type="ChEBI" id="CHEBI:29105"/>
    </ligand>
</feature>
<keyword evidence="3 6" id="KW-0862">Zinc</keyword>
<evidence type="ECO:0000256" key="3">
    <source>
        <dbReference type="ARBA" id="ARBA00022833"/>
    </source>
</evidence>
<evidence type="ECO:0000256" key="5">
    <source>
        <dbReference type="ARBA" id="ARBA00048348"/>
    </source>
</evidence>
<gene>
    <name evidence="8" type="ORF">HNQ61_001536</name>
</gene>
<dbReference type="FunFam" id="3.40.1050.10:FF:000001">
    <property type="entry name" value="Carbonic anhydrase"/>
    <property type="match status" value="1"/>
</dbReference>
<proteinExistence type="inferred from homology"/>
<evidence type="ECO:0000256" key="1">
    <source>
        <dbReference type="ARBA" id="ARBA00006217"/>
    </source>
</evidence>
<dbReference type="RefSeq" id="WP_170039479.1">
    <property type="nucleotide sequence ID" value="NZ_JABDTL010000002.1"/>
</dbReference>
<dbReference type="EC" id="4.2.1.1" evidence="7"/>
<organism evidence="8 9">
    <name type="scientific">Longimicrobium terrae</name>
    <dbReference type="NCBI Taxonomy" id="1639882"/>
    <lineage>
        <taxon>Bacteria</taxon>
        <taxon>Pseudomonadati</taxon>
        <taxon>Gemmatimonadota</taxon>
        <taxon>Longimicrobiia</taxon>
        <taxon>Longimicrobiales</taxon>
        <taxon>Longimicrobiaceae</taxon>
        <taxon>Longimicrobium</taxon>
    </lineage>
</organism>
<evidence type="ECO:0000256" key="7">
    <source>
        <dbReference type="RuleBase" id="RU003956"/>
    </source>
</evidence>
<comment type="caution">
    <text evidence="8">The sequence shown here is derived from an EMBL/GenBank/DDBJ whole genome shotgun (WGS) entry which is preliminary data.</text>
</comment>
<keyword evidence="9" id="KW-1185">Reference proteome</keyword>
<keyword evidence="2 6" id="KW-0479">Metal-binding</keyword>